<keyword evidence="8" id="KW-1185">Reference proteome</keyword>
<evidence type="ECO:0000256" key="1">
    <source>
        <dbReference type="ARBA" id="ARBA00022723"/>
    </source>
</evidence>
<dbReference type="PANTHER" id="PTHR46171:SF3">
    <property type="entry name" value="GH10160P"/>
    <property type="match status" value="1"/>
</dbReference>
<dbReference type="GO" id="GO:0061630">
    <property type="term" value="F:ubiquitin protein ligase activity"/>
    <property type="evidence" value="ECO:0007669"/>
    <property type="project" value="TreeGrafter"/>
</dbReference>
<dbReference type="GO" id="GO:0008270">
    <property type="term" value="F:zinc ion binding"/>
    <property type="evidence" value="ECO:0007669"/>
    <property type="project" value="UniProtKB-KW"/>
</dbReference>
<proteinExistence type="predicted"/>
<dbReference type="OrthoDB" id="8062037at2759"/>
<evidence type="ECO:0000313" key="7">
    <source>
        <dbReference type="EMBL" id="RZF44579.1"/>
    </source>
</evidence>
<evidence type="ECO:0000313" key="8">
    <source>
        <dbReference type="Proteomes" id="UP000291343"/>
    </source>
</evidence>
<feature type="region of interest" description="Disordered" evidence="5">
    <location>
        <begin position="126"/>
        <end position="235"/>
    </location>
</feature>
<dbReference type="Pfam" id="PF13639">
    <property type="entry name" value="zf-RING_2"/>
    <property type="match status" value="1"/>
</dbReference>
<evidence type="ECO:0000256" key="4">
    <source>
        <dbReference type="PROSITE-ProRule" id="PRU00175"/>
    </source>
</evidence>
<organism evidence="7 8">
    <name type="scientific">Laodelphax striatellus</name>
    <name type="common">Small brown planthopper</name>
    <name type="synonym">Delphax striatella</name>
    <dbReference type="NCBI Taxonomy" id="195883"/>
    <lineage>
        <taxon>Eukaryota</taxon>
        <taxon>Metazoa</taxon>
        <taxon>Ecdysozoa</taxon>
        <taxon>Arthropoda</taxon>
        <taxon>Hexapoda</taxon>
        <taxon>Insecta</taxon>
        <taxon>Pterygota</taxon>
        <taxon>Neoptera</taxon>
        <taxon>Paraneoptera</taxon>
        <taxon>Hemiptera</taxon>
        <taxon>Auchenorrhyncha</taxon>
        <taxon>Fulgoroidea</taxon>
        <taxon>Delphacidae</taxon>
        <taxon>Criomorphinae</taxon>
        <taxon>Laodelphax</taxon>
    </lineage>
</organism>
<dbReference type="EMBL" id="QKKF02010473">
    <property type="protein sequence ID" value="RZF44579.1"/>
    <property type="molecule type" value="Genomic_DNA"/>
</dbReference>
<keyword evidence="3" id="KW-0862">Zinc</keyword>
<feature type="domain" description="RING-type" evidence="6">
    <location>
        <begin position="555"/>
        <end position="596"/>
    </location>
</feature>
<comment type="caution">
    <text evidence="7">The sequence shown here is derived from an EMBL/GenBank/DDBJ whole genome shotgun (WGS) entry which is preliminary data.</text>
</comment>
<feature type="compositionally biased region" description="Basic residues" evidence="5">
    <location>
        <begin position="388"/>
        <end position="397"/>
    </location>
</feature>
<dbReference type="SUPFAM" id="SSF57850">
    <property type="entry name" value="RING/U-box"/>
    <property type="match status" value="1"/>
</dbReference>
<feature type="compositionally biased region" description="Basic residues" evidence="5">
    <location>
        <begin position="330"/>
        <end position="341"/>
    </location>
</feature>
<dbReference type="PROSITE" id="PS50089">
    <property type="entry name" value="ZF_RING_2"/>
    <property type="match status" value="1"/>
</dbReference>
<dbReference type="STRING" id="195883.A0A482XGH4"/>
<evidence type="ECO:0000256" key="5">
    <source>
        <dbReference type="SAM" id="MobiDB-lite"/>
    </source>
</evidence>
<dbReference type="PANTHER" id="PTHR46171">
    <property type="entry name" value="GH10160P"/>
    <property type="match status" value="1"/>
</dbReference>
<dbReference type="GO" id="GO:0016567">
    <property type="term" value="P:protein ubiquitination"/>
    <property type="evidence" value="ECO:0007669"/>
    <property type="project" value="TreeGrafter"/>
</dbReference>
<keyword evidence="1" id="KW-0479">Metal-binding</keyword>
<sequence>MNPNNRGSGMRNSTPYGRHHMSSNSHQHPHPHTRSGHQPRWPVNHVSYAKDFQHFSQGDCVVDKDSVWKQGHGHGPVGNQSPSHFSPESPEIRQVSPPLHVNIRGQVSDNGLGMRGGPLLSLSPGVLGSNPMDGGNRSGLNMDFSPRRNGDMRMSPIQLQHSPPYFRNGGQEDGRKSESPSRKRRRLSQILEMTPTPPPLSHPAPWEQRHPRPQRHQPSTRSRGSPPIRRSRFRDCGPIWGQESFSVNHQPFPQSGPTHQPSVMMDVTQVPVSLPLSLYSAPHLTVCQGAAGPTPPPHLSSACQVHTIYPTQFQTSCQVPQFGNCLSHHHPHPHHPHHHHAAGFAGFNTPPLTAVPPPPPPPPPPFTAHLAPPPPRPEPIELVDPHHTHPHPHHPHHPPPPFHHSPPSLVQVASPPSIFISEVIVQVRSSQMEVRGVGGRQGQVNRHRNAPPPPPRRPWCPPTRTPLPPNPPPPPPPYPNWLRLLAMFSNPPLSPYSQAELSSPDSTETENYEALLNLAERLGEAKPRGLNRLEIEQLPSFKFNAETHQGDQTSCVVCMCDFESRQLLRGLPCSHEFHAKCVDKWLKSNRTCPICRGDASGYFTSSD</sequence>
<feature type="region of interest" description="Disordered" evidence="5">
    <location>
        <begin position="330"/>
        <end position="408"/>
    </location>
</feature>
<feature type="compositionally biased region" description="Polar residues" evidence="5">
    <location>
        <begin position="1"/>
        <end position="15"/>
    </location>
</feature>
<feature type="compositionally biased region" description="Pro residues" evidence="5">
    <location>
        <begin position="450"/>
        <end position="474"/>
    </location>
</feature>
<protein>
    <recommendedName>
        <fullName evidence="6">RING-type domain-containing protein</fullName>
    </recommendedName>
</protein>
<feature type="region of interest" description="Disordered" evidence="5">
    <location>
        <begin position="1"/>
        <end position="42"/>
    </location>
</feature>
<dbReference type="AlphaFoldDB" id="A0A482XGH4"/>
<dbReference type="FunFam" id="3.30.40.10:FF:000024">
    <property type="entry name" value="RING finger protein 44 isoform X1"/>
    <property type="match status" value="1"/>
</dbReference>
<dbReference type="Proteomes" id="UP000291343">
    <property type="component" value="Unassembled WGS sequence"/>
</dbReference>
<name>A0A482XGH4_LAOST</name>
<dbReference type="InterPro" id="IPR001841">
    <property type="entry name" value="Znf_RING"/>
</dbReference>
<reference evidence="7 8" key="1">
    <citation type="journal article" date="2017" name="Gigascience">
        <title>Genome sequence of the small brown planthopper, Laodelphax striatellus.</title>
        <authorList>
            <person name="Zhu J."/>
            <person name="Jiang F."/>
            <person name="Wang X."/>
            <person name="Yang P."/>
            <person name="Bao Y."/>
            <person name="Zhao W."/>
            <person name="Wang W."/>
            <person name="Lu H."/>
            <person name="Wang Q."/>
            <person name="Cui N."/>
            <person name="Li J."/>
            <person name="Chen X."/>
            <person name="Luo L."/>
            <person name="Yu J."/>
            <person name="Kang L."/>
            <person name="Cui F."/>
        </authorList>
    </citation>
    <scope>NUCLEOTIDE SEQUENCE [LARGE SCALE GENOMIC DNA]</scope>
    <source>
        <strain evidence="7">Lst14</strain>
    </source>
</reference>
<dbReference type="SMART" id="SM00184">
    <property type="entry name" value="RING"/>
    <property type="match status" value="1"/>
</dbReference>
<gene>
    <name evidence="7" type="ORF">LSTR_LSTR001337</name>
</gene>
<dbReference type="SMR" id="A0A482XGH4"/>
<feature type="compositionally biased region" description="Pro residues" evidence="5">
    <location>
        <begin position="353"/>
        <end position="377"/>
    </location>
</feature>
<keyword evidence="2 4" id="KW-0863">Zinc-finger</keyword>
<evidence type="ECO:0000256" key="3">
    <source>
        <dbReference type="ARBA" id="ARBA00022833"/>
    </source>
</evidence>
<dbReference type="Gene3D" id="3.30.40.10">
    <property type="entry name" value="Zinc/RING finger domain, C3HC4 (zinc finger)"/>
    <property type="match status" value="1"/>
</dbReference>
<feature type="region of interest" description="Disordered" evidence="5">
    <location>
        <begin position="66"/>
        <end position="93"/>
    </location>
</feature>
<dbReference type="InterPro" id="IPR013083">
    <property type="entry name" value="Znf_RING/FYVE/PHD"/>
</dbReference>
<feature type="compositionally biased region" description="Basic residues" evidence="5">
    <location>
        <begin position="17"/>
        <end position="37"/>
    </location>
</feature>
<evidence type="ECO:0000256" key="2">
    <source>
        <dbReference type="ARBA" id="ARBA00022771"/>
    </source>
</evidence>
<feature type="compositionally biased region" description="Low complexity" evidence="5">
    <location>
        <begin position="219"/>
        <end position="228"/>
    </location>
</feature>
<dbReference type="InParanoid" id="A0A482XGH4"/>
<accession>A0A482XGH4</accession>
<evidence type="ECO:0000259" key="6">
    <source>
        <dbReference type="PROSITE" id="PS50089"/>
    </source>
</evidence>
<feature type="compositionally biased region" description="Basic and acidic residues" evidence="5">
    <location>
        <begin position="170"/>
        <end position="181"/>
    </location>
</feature>
<feature type="region of interest" description="Disordered" evidence="5">
    <location>
        <begin position="434"/>
        <end position="474"/>
    </location>
</feature>